<comment type="caution">
    <text evidence="1">The sequence shown here is derived from an EMBL/GenBank/DDBJ whole genome shotgun (WGS) entry which is preliminary data.</text>
</comment>
<protein>
    <submittedName>
        <fullName evidence="1">Uncharacterized protein</fullName>
    </submittedName>
</protein>
<dbReference type="SUPFAM" id="SSF51126">
    <property type="entry name" value="Pectin lyase-like"/>
    <property type="match status" value="1"/>
</dbReference>
<evidence type="ECO:0000313" key="2">
    <source>
        <dbReference type="Proteomes" id="UP001281761"/>
    </source>
</evidence>
<reference evidence="1 2" key="1">
    <citation type="journal article" date="2022" name="bioRxiv">
        <title>Genomics of Preaxostyla Flagellates Illuminates Evolutionary Transitions and the Path Towards Mitochondrial Loss.</title>
        <authorList>
            <person name="Novak L.V.F."/>
            <person name="Treitli S.C."/>
            <person name="Pyrih J."/>
            <person name="Halakuc P."/>
            <person name="Pipaliya S.V."/>
            <person name="Vacek V."/>
            <person name="Brzon O."/>
            <person name="Soukal P."/>
            <person name="Eme L."/>
            <person name="Dacks J.B."/>
            <person name="Karnkowska A."/>
            <person name="Elias M."/>
            <person name="Hampl V."/>
        </authorList>
    </citation>
    <scope>NUCLEOTIDE SEQUENCE [LARGE SCALE GENOMIC DNA]</scope>
    <source>
        <strain evidence="1">NAU3</strain>
        <tissue evidence="1">Gut</tissue>
    </source>
</reference>
<accession>A0ABQ9WTV4</accession>
<name>A0ABQ9WTV4_9EUKA</name>
<evidence type="ECO:0000313" key="1">
    <source>
        <dbReference type="EMBL" id="KAK2942929.1"/>
    </source>
</evidence>
<sequence>MICRISSSDVFVSQSTIISSGYHCPFMVTGHQTGGQSTISLIRCSHTTPSQNLLPFVSLDRDGILTTGTDVYVLGTGLHLSNRTLILATGPLFSFGWPRSVSDPNSPGNSPIHQTSLISCSFRNMSSRLDPINFPTIGSQTSQTVFGCCVTNSFNHQHGTTMLNPSLGGNFLCQNTSFSSCRTKPNAEVDVWSKEYSAGDRIFNPVATSAKYTLCTFCEMTYEIAGNVSGAAICFRPSPSSLTIIQCFFHKCVSFGFDNDGGAVAFSCELSTEHHPFELRGSSFTECATTYESYTTSGGSLLCHCYTTAVVSDSVFEKSYAAGRGGSVDFRTGGATMTNCVFHSCSTGFFGAGLLLADIPSVTLSSIQFRNNTCNPKYQTATDMVVEKTEVSIFNSNTVTFCDTTSSGDTVFFVTVSGQNPEGYADGTLIEHVTKTAQITARKQTIDTDTMLLTMKLSISKPIRGNLHVLLEGSNVPRLVIIPFGSDSATSDTGSADITVGPTGVLPFGVDYNPRCVAIPGWDFVGSVYEVMWTLEGRNEARVSFLGVLLLDGSYEVEVTGPDGQNLLFPLVFASPSELTLSTTATLGDIDTIRYGDVYSVNWLRLNGVPVALPNSLSFTIPFPNADVSSIAKTDGNDSITLTFSGNGFVCPSYQLTLSTSDALLPPHSKTFTANRVSLTQLEEREAILYPLDGADLLYGRNYVLFSIISSDSRQTTSITSQPFETPVEPKRITKLTKKDESDEMKTANFEVEGRAMCENEEITFTVKKTADDTESSFKVTFSSAVSGSGSAVLFSKTASEIQLDYDTQYELVAAYDSTNGEVIVMPKLGFTTIEEPVRLVDFENSGMSDKQKTQDFEMDGTQLDASKKYVVELSIGKTRHASIVMSFNSESSKWEGAATVFPQQSPGLEYGKSYSVSKFGVDGTDSEDSLFFEASSVEITVEPPRLASVVISPAVGFNSSTLTISTRALTANKKYLMKLRGVPSSSGANADDSRSIEMSFSSGNVVEIARTLYPLDEADLLFGHSYTVESMTEDGNTTSMWIEDASSFSTPIEPERLVSIERSDFTDDLKTTIDLSFSSFALSASTNYKLILESVPKSGEQAHQRTLPLSTDASGNLVKYEAVLYPFATSESAKEQLSFSTNYKVFKIFNLQNGENEILFDSITTSFETPAEPKRITQLSKKDESDEMKKANFEVEGRAMCENEEITFTVKKTADDTESSFKVTFSSAVSGSGSAVLFSKTASEIQLDYDTQYELVAAYDSTNGEVIVMPKLGFTTIEEPVRLVDFENSGMSDKQKTQDFEMDGTQLDASKKYVVELSIGKTRHASIVMSFNLESSKWEGAATVFPQQSPGLEYGKSYSVSKFRVDGTESEDSLFFEASSVVITVEPPRLASVVISPAVGYNSSTLTITTSALTANRKYLLKLRGIPSSSRTNADDERSIELTFSSGNVVVIARTLYPLNEADLLFGHSYTVESMTEEGNATSMWIEDASSFSTPIEPERLVTIERSDFTDDLKTTIDLTFSSFALSASANYRLILESVPKSGEQVHQRTLPLTTDASGNLEKYQAVLYPFATDESAKERLSFSTTYKVFKIFNLQNGEDEILFDKITTSFETPAEPARIERCIGRTLSPDCTKVTLLLEGRALPNLLGTISLMDGPTRWTSENAVFISTTRCSAVFSVGHVETSSDLKYGKDYLLAVNADGTSGFVVNAGIAITIPFPPVVSHASFAFSSSSTRKGTVTLTGTDLPTSSSYLVTTTPPATFTLSFSSPTSGTSADLSLGNNGVLDFSTTYTITSIVKVGDSSDVIFLAGEVCFETGEKPRELEVIVKEGGHRDTLDCGEYANPCGTVADGWKRREAESVEQELVTLKIDIVAYFGACMAINHESLQIVGLHSSTPRVVVDDSLSCTSASQRGVVWVDSGLLKLESLVLELPSLSLSMSPVPPLYVVQGRGTFSCDSVTITNQHGERVGIGLASLSEGQLALTRLSMKNLVFSDHVGLLAVESDSNPITFSLQLSQFRNISTTNHPLFVLTSQSAISSFSLADSSFISTLRFQSELSDDHTPLILISQAHSSFEMSNCVFERSGCVDQHATFISPVLHLTHTASSARLRFSVHLSSCLFVDSFPSSAQASAAIVISTSNTPSTISFPHSWFESTASSSPPFARDSNGVPLMDWKRRAAFPSSSSPIAVLVERGALLPAVSRTGSVFSNTQLKLSPTTTRKPLQ</sequence>
<dbReference type="EMBL" id="JARBJD010000373">
    <property type="protein sequence ID" value="KAK2942929.1"/>
    <property type="molecule type" value="Genomic_DNA"/>
</dbReference>
<dbReference type="InterPro" id="IPR011050">
    <property type="entry name" value="Pectin_lyase_fold/virulence"/>
</dbReference>
<keyword evidence="2" id="KW-1185">Reference proteome</keyword>
<dbReference type="Proteomes" id="UP001281761">
    <property type="component" value="Unassembled WGS sequence"/>
</dbReference>
<organism evidence="1 2">
    <name type="scientific">Blattamonas nauphoetae</name>
    <dbReference type="NCBI Taxonomy" id="2049346"/>
    <lineage>
        <taxon>Eukaryota</taxon>
        <taxon>Metamonada</taxon>
        <taxon>Preaxostyla</taxon>
        <taxon>Oxymonadida</taxon>
        <taxon>Blattamonas</taxon>
    </lineage>
</organism>
<gene>
    <name evidence="1" type="ORF">BLNAU_22140</name>
</gene>
<proteinExistence type="predicted"/>